<protein>
    <submittedName>
        <fullName evidence="8">Glucose-methanol-choline oxidoreductase</fullName>
    </submittedName>
</protein>
<evidence type="ECO:0000259" key="7">
    <source>
        <dbReference type="PROSITE" id="PS00624"/>
    </source>
</evidence>
<proteinExistence type="inferred from homology"/>
<dbReference type="GeneID" id="54474451"/>
<feature type="domain" description="Glucose-methanol-choline oxidoreductase N-terminal" evidence="7">
    <location>
        <begin position="262"/>
        <end position="276"/>
    </location>
</feature>
<feature type="active site" description="Proton donor" evidence="5">
    <location>
        <position position="509"/>
    </location>
</feature>
<evidence type="ECO:0000313" key="9">
    <source>
        <dbReference type="Proteomes" id="UP000799767"/>
    </source>
</evidence>
<dbReference type="InterPro" id="IPR007867">
    <property type="entry name" value="GMC_OxRtase_C"/>
</dbReference>
<dbReference type="PANTHER" id="PTHR11552:SF147">
    <property type="entry name" value="CHOLINE DEHYDROGENASE, MITOCHONDRIAL"/>
    <property type="match status" value="1"/>
</dbReference>
<name>A0A6A6PTU3_9PEZI</name>
<evidence type="ECO:0000256" key="4">
    <source>
        <dbReference type="ARBA" id="ARBA00022827"/>
    </source>
</evidence>
<evidence type="ECO:0000256" key="5">
    <source>
        <dbReference type="PIRSR" id="PIRSR000137-1"/>
    </source>
</evidence>
<evidence type="ECO:0000256" key="6">
    <source>
        <dbReference type="PIRSR" id="PIRSR000137-2"/>
    </source>
</evidence>
<dbReference type="Gene3D" id="3.30.560.10">
    <property type="entry name" value="Glucose Oxidase, domain 3"/>
    <property type="match status" value="1"/>
</dbReference>
<evidence type="ECO:0000256" key="2">
    <source>
        <dbReference type="ARBA" id="ARBA00010790"/>
    </source>
</evidence>
<dbReference type="Pfam" id="PF05199">
    <property type="entry name" value="GMC_oxred_C"/>
    <property type="match status" value="1"/>
</dbReference>
<keyword evidence="3" id="KW-0285">Flavoprotein</keyword>
<dbReference type="RefSeq" id="XP_033589453.1">
    <property type="nucleotide sequence ID" value="XM_033733449.1"/>
</dbReference>
<dbReference type="InterPro" id="IPR012132">
    <property type="entry name" value="GMC_OxRdtase"/>
</dbReference>
<dbReference type="InterPro" id="IPR000172">
    <property type="entry name" value="GMC_OxRdtase_N"/>
</dbReference>
<dbReference type="SUPFAM" id="SSF51905">
    <property type="entry name" value="FAD/NAD(P)-binding domain"/>
    <property type="match status" value="1"/>
</dbReference>
<dbReference type="SUPFAM" id="SSF54373">
    <property type="entry name" value="FAD-linked reductases, C-terminal domain"/>
    <property type="match status" value="1"/>
</dbReference>
<evidence type="ECO:0000256" key="3">
    <source>
        <dbReference type="ARBA" id="ARBA00022630"/>
    </source>
</evidence>
<dbReference type="GO" id="GO:0016614">
    <property type="term" value="F:oxidoreductase activity, acting on CH-OH group of donors"/>
    <property type="evidence" value="ECO:0007669"/>
    <property type="project" value="InterPro"/>
</dbReference>
<dbReference type="PIRSF" id="PIRSF000137">
    <property type="entry name" value="Alcohol_oxidase"/>
    <property type="match status" value="1"/>
</dbReference>
<dbReference type="EMBL" id="MU001635">
    <property type="protein sequence ID" value="KAF2482883.1"/>
    <property type="molecule type" value="Genomic_DNA"/>
</dbReference>
<sequence>MGDSYDYIICGGGTSGPVIAGRLSEDSNVRVLILEAGKDSADMTNMHMAGAWTMNHQGETDWNIITPGQEGLHGRTVHVPRGRFLGGSSGCNGTICVRGVRQDYDDWGVPEFSGDEMFRAMRKSETFHPASWFPEDKAAHGTDGPLHITPAPCGPLGELFLKNYQSKGLPYIPDLFSSGEAANGCGHAMRTTWQGTRTTAADFITKDKKRGNVTVRCNVTVDKVILEKGADGLLVAKGVEFLDEKGNKAQALAKKEVVICCGTYCSPAVLNRSGIGAKKELDAVGIETLVDIPGIGKNLSDHQLIFIYYELNRAGLTNDEQVNHDPDAYENGKKEWEEKRSGWLSTFPFGSFAFARLNDRLDAENKEWRDMPREPGRDPMGLTAKQPNLEFFHTICYGGPPEYTDKPKPGQYAFAMCCFLMNIQSRGYVQVKSKDAKETPLVDHKYLSDKRDLLMMSEGVRFANELVMTGEGTKDVVKGAWPPGATHHLNKSNEDWQPFVQKYCSTSYHPVGTCKLGKDSDPTAVVGPTLIVKGCKNLRVADCSVMPTAHSGHTQMPAYGIGELAAEFIIKGK</sequence>
<evidence type="ECO:0000256" key="1">
    <source>
        <dbReference type="ARBA" id="ARBA00001974"/>
    </source>
</evidence>
<dbReference type="PANTHER" id="PTHR11552">
    <property type="entry name" value="GLUCOSE-METHANOL-CHOLINE GMC OXIDOREDUCTASE"/>
    <property type="match status" value="1"/>
</dbReference>
<dbReference type="GO" id="GO:0050660">
    <property type="term" value="F:flavin adenine dinucleotide binding"/>
    <property type="evidence" value="ECO:0007669"/>
    <property type="project" value="InterPro"/>
</dbReference>
<dbReference type="AlphaFoldDB" id="A0A6A6PTU3"/>
<dbReference type="Proteomes" id="UP000799767">
    <property type="component" value="Unassembled WGS sequence"/>
</dbReference>
<evidence type="ECO:0000313" key="8">
    <source>
        <dbReference type="EMBL" id="KAF2482883.1"/>
    </source>
</evidence>
<dbReference type="Pfam" id="PF00732">
    <property type="entry name" value="GMC_oxred_N"/>
    <property type="match status" value="1"/>
</dbReference>
<dbReference type="Gene3D" id="3.50.50.60">
    <property type="entry name" value="FAD/NAD(P)-binding domain"/>
    <property type="match status" value="1"/>
</dbReference>
<keyword evidence="4 6" id="KW-0274">FAD</keyword>
<organism evidence="8 9">
    <name type="scientific">Neohortaea acidophila</name>
    <dbReference type="NCBI Taxonomy" id="245834"/>
    <lineage>
        <taxon>Eukaryota</taxon>
        <taxon>Fungi</taxon>
        <taxon>Dikarya</taxon>
        <taxon>Ascomycota</taxon>
        <taxon>Pezizomycotina</taxon>
        <taxon>Dothideomycetes</taxon>
        <taxon>Dothideomycetidae</taxon>
        <taxon>Mycosphaerellales</taxon>
        <taxon>Teratosphaeriaceae</taxon>
        <taxon>Neohortaea</taxon>
    </lineage>
</organism>
<reference evidence="8" key="1">
    <citation type="journal article" date="2020" name="Stud. Mycol.">
        <title>101 Dothideomycetes genomes: a test case for predicting lifestyles and emergence of pathogens.</title>
        <authorList>
            <person name="Haridas S."/>
            <person name="Albert R."/>
            <person name="Binder M."/>
            <person name="Bloem J."/>
            <person name="Labutti K."/>
            <person name="Salamov A."/>
            <person name="Andreopoulos B."/>
            <person name="Baker S."/>
            <person name="Barry K."/>
            <person name="Bills G."/>
            <person name="Bluhm B."/>
            <person name="Cannon C."/>
            <person name="Castanera R."/>
            <person name="Culley D."/>
            <person name="Daum C."/>
            <person name="Ezra D."/>
            <person name="Gonzalez J."/>
            <person name="Henrissat B."/>
            <person name="Kuo A."/>
            <person name="Liang C."/>
            <person name="Lipzen A."/>
            <person name="Lutzoni F."/>
            <person name="Magnuson J."/>
            <person name="Mondo S."/>
            <person name="Nolan M."/>
            <person name="Ohm R."/>
            <person name="Pangilinan J."/>
            <person name="Park H.-J."/>
            <person name="Ramirez L."/>
            <person name="Alfaro M."/>
            <person name="Sun H."/>
            <person name="Tritt A."/>
            <person name="Yoshinaga Y."/>
            <person name="Zwiers L.-H."/>
            <person name="Turgeon B."/>
            <person name="Goodwin S."/>
            <person name="Spatafora J."/>
            <person name="Crous P."/>
            <person name="Grigoriev I."/>
        </authorList>
    </citation>
    <scope>NUCLEOTIDE SEQUENCE</scope>
    <source>
        <strain evidence="8">CBS 113389</strain>
    </source>
</reference>
<comment type="similarity">
    <text evidence="2">Belongs to the GMC oxidoreductase family.</text>
</comment>
<feature type="binding site" evidence="6">
    <location>
        <begin position="14"/>
        <end position="15"/>
    </location>
    <ligand>
        <name>FAD</name>
        <dbReference type="ChEBI" id="CHEBI:57692"/>
    </ligand>
</feature>
<keyword evidence="9" id="KW-1185">Reference proteome</keyword>
<feature type="binding site" evidence="6">
    <location>
        <position position="221"/>
    </location>
    <ligand>
        <name>FAD</name>
        <dbReference type="ChEBI" id="CHEBI:57692"/>
    </ligand>
</feature>
<comment type="cofactor">
    <cofactor evidence="1 6">
        <name>FAD</name>
        <dbReference type="ChEBI" id="CHEBI:57692"/>
    </cofactor>
</comment>
<dbReference type="InterPro" id="IPR036188">
    <property type="entry name" value="FAD/NAD-bd_sf"/>
</dbReference>
<accession>A0A6A6PTU3</accession>
<dbReference type="OrthoDB" id="269227at2759"/>
<dbReference type="PROSITE" id="PS00624">
    <property type="entry name" value="GMC_OXRED_2"/>
    <property type="match status" value="1"/>
</dbReference>
<gene>
    <name evidence="8" type="ORF">BDY17DRAFT_296426</name>
</gene>
<feature type="active site" description="Proton acceptor" evidence="5">
    <location>
        <position position="553"/>
    </location>
</feature>